<dbReference type="GO" id="GO:0006355">
    <property type="term" value="P:regulation of DNA-templated transcription"/>
    <property type="evidence" value="ECO:0007669"/>
    <property type="project" value="InterPro"/>
</dbReference>
<dbReference type="InterPro" id="IPR025944">
    <property type="entry name" value="Sigma_54_int_dom_CS"/>
</dbReference>
<evidence type="ECO:0000256" key="3">
    <source>
        <dbReference type="ARBA" id="ARBA00023015"/>
    </source>
</evidence>
<dbReference type="PRINTS" id="PR01590">
    <property type="entry name" value="HTHFIS"/>
</dbReference>
<dbReference type="PROSITE" id="PS00675">
    <property type="entry name" value="SIGMA54_INTERACT_1"/>
    <property type="match status" value="1"/>
</dbReference>
<keyword evidence="3" id="KW-0805">Transcription regulation</keyword>
<dbReference type="InterPro" id="IPR058031">
    <property type="entry name" value="AAA_lid_NorR"/>
</dbReference>
<keyword evidence="1" id="KW-0547">Nucleotide-binding</keyword>
<keyword evidence="10" id="KW-1185">Reference proteome</keyword>
<feature type="modified residue" description="4-aspartylphosphate" evidence="6">
    <location>
        <position position="57"/>
    </location>
</feature>
<dbReference type="AlphaFoldDB" id="A0A0S4LST8"/>
<dbReference type="InterPro" id="IPR027417">
    <property type="entry name" value="P-loop_NTPase"/>
</dbReference>
<gene>
    <name evidence="9" type="primary">atoC</name>
    <name evidence="9" type="ORF">COMA1_80116</name>
</gene>
<dbReference type="Pfam" id="PF00072">
    <property type="entry name" value="Response_reg"/>
    <property type="match status" value="1"/>
</dbReference>
<dbReference type="SMART" id="SM00448">
    <property type="entry name" value="REC"/>
    <property type="match status" value="1"/>
</dbReference>
<evidence type="ECO:0000256" key="2">
    <source>
        <dbReference type="ARBA" id="ARBA00022840"/>
    </source>
</evidence>
<dbReference type="Gene3D" id="1.10.8.60">
    <property type="match status" value="1"/>
</dbReference>
<feature type="domain" description="Response regulatory" evidence="8">
    <location>
        <begin position="9"/>
        <end position="122"/>
    </location>
</feature>
<dbReference type="InterPro" id="IPR009057">
    <property type="entry name" value="Homeodomain-like_sf"/>
</dbReference>
<accession>A0A0S4LST8</accession>
<dbReference type="PANTHER" id="PTHR32071:SF113">
    <property type="entry name" value="ALGINATE BIOSYNTHESIS TRANSCRIPTIONAL REGULATORY PROTEIN ALGB"/>
    <property type="match status" value="1"/>
</dbReference>
<evidence type="ECO:0000313" key="10">
    <source>
        <dbReference type="Proteomes" id="UP000199032"/>
    </source>
</evidence>
<protein>
    <submittedName>
        <fullName evidence="9">Acetoacetate metabolism regulatory protein AtoC</fullName>
    </submittedName>
</protein>
<dbReference type="InterPro" id="IPR001789">
    <property type="entry name" value="Sig_transdc_resp-reg_receiver"/>
</dbReference>
<sequence length="476" mass="53720">MESVIAKKRLLLIDDEARVRASLKMVLEPLYDIAQASDGPEGLDIFRKEVPDLVLLDIVLPGTDGLAVLQTLRTERKSTPVIMLTGTKSVKTAVDAMKLGAADYLSKPFDVDELRIVIDRALNSSELEQEVTQLRAQVVKRYAFHNLIGKSQGMQEIYAKIEQVADSRTTVLITGESGTGKELVAKALHYNSSRRERPFVALNCAALPETLIESELFGHEKGAFTDATARRVGQFELANTGTLFLDEIGDLSPITQAKLLRVIQEREFTRIGGVQPIKVDVRIVAATNKNLDDLVRKGLFREDLYYRINVIALYLPPLRERVEDIPLIANHFLEKRLEEAQRPPIEFGKEALELLTRYPWPGNVRELENFIEQAFIWSQHATEITPEHLPTSMKSTSRSPSLRDDTLAGRMSLEKAVMEFEREIILDALKRTNYVQTHAAHLLGISRRMLKYRMDTLGIGRPDNSTTQDSEHHTQE</sequence>
<keyword evidence="4" id="KW-0238">DNA-binding</keyword>
<dbReference type="InterPro" id="IPR003593">
    <property type="entry name" value="AAA+_ATPase"/>
</dbReference>
<proteinExistence type="predicted"/>
<keyword evidence="2" id="KW-0067">ATP-binding</keyword>
<dbReference type="InterPro" id="IPR002078">
    <property type="entry name" value="Sigma_54_int"/>
</dbReference>
<dbReference type="Pfam" id="PF25601">
    <property type="entry name" value="AAA_lid_14"/>
    <property type="match status" value="1"/>
</dbReference>
<keyword evidence="6" id="KW-0597">Phosphoprotein</keyword>
<reference evidence="9 10" key="1">
    <citation type="submission" date="2015-10" db="EMBL/GenBank/DDBJ databases">
        <authorList>
            <person name="Gilbert D.G."/>
        </authorList>
    </citation>
    <scope>NUCLEOTIDE SEQUENCE [LARGE SCALE GENOMIC DNA]</scope>
    <source>
        <strain evidence="9">COMA1</strain>
    </source>
</reference>
<evidence type="ECO:0000259" key="7">
    <source>
        <dbReference type="PROSITE" id="PS50045"/>
    </source>
</evidence>
<dbReference type="FunFam" id="3.40.50.300:FF:000006">
    <property type="entry name" value="DNA-binding transcriptional regulator NtrC"/>
    <property type="match status" value="1"/>
</dbReference>
<dbReference type="STRING" id="1742972.COMA1_80116"/>
<dbReference type="SUPFAM" id="SSF52172">
    <property type="entry name" value="CheY-like"/>
    <property type="match status" value="1"/>
</dbReference>
<dbReference type="Pfam" id="PF02954">
    <property type="entry name" value="HTH_8"/>
    <property type="match status" value="1"/>
</dbReference>
<dbReference type="EMBL" id="CZQA01000014">
    <property type="protein sequence ID" value="CUS39624.1"/>
    <property type="molecule type" value="Genomic_DNA"/>
</dbReference>
<dbReference type="Gene3D" id="1.10.10.60">
    <property type="entry name" value="Homeodomain-like"/>
    <property type="match status" value="1"/>
</dbReference>
<dbReference type="InterPro" id="IPR025943">
    <property type="entry name" value="Sigma_54_int_dom_ATP-bd_2"/>
</dbReference>
<dbReference type="Gene3D" id="3.40.50.300">
    <property type="entry name" value="P-loop containing nucleotide triphosphate hydrolases"/>
    <property type="match status" value="1"/>
</dbReference>
<evidence type="ECO:0000256" key="6">
    <source>
        <dbReference type="PROSITE-ProRule" id="PRU00169"/>
    </source>
</evidence>
<dbReference type="Pfam" id="PF00158">
    <property type="entry name" value="Sigma54_activat"/>
    <property type="match status" value="1"/>
</dbReference>
<dbReference type="PROSITE" id="PS00676">
    <property type="entry name" value="SIGMA54_INTERACT_2"/>
    <property type="match status" value="1"/>
</dbReference>
<dbReference type="Gene3D" id="3.40.50.2300">
    <property type="match status" value="1"/>
</dbReference>
<dbReference type="PROSITE" id="PS50110">
    <property type="entry name" value="RESPONSE_REGULATORY"/>
    <property type="match status" value="1"/>
</dbReference>
<dbReference type="SUPFAM" id="SSF52540">
    <property type="entry name" value="P-loop containing nucleoside triphosphate hydrolases"/>
    <property type="match status" value="1"/>
</dbReference>
<dbReference type="CDD" id="cd00009">
    <property type="entry name" value="AAA"/>
    <property type="match status" value="1"/>
</dbReference>
<keyword evidence="5" id="KW-0804">Transcription</keyword>
<evidence type="ECO:0000313" key="9">
    <source>
        <dbReference type="EMBL" id="CUS39624.1"/>
    </source>
</evidence>
<dbReference type="PROSITE" id="PS00688">
    <property type="entry name" value="SIGMA54_INTERACT_3"/>
    <property type="match status" value="1"/>
</dbReference>
<evidence type="ECO:0000259" key="8">
    <source>
        <dbReference type="PROSITE" id="PS50110"/>
    </source>
</evidence>
<dbReference type="RefSeq" id="WP_245631170.1">
    <property type="nucleotide sequence ID" value="NZ_CZQA01000014.1"/>
</dbReference>
<dbReference type="GO" id="GO:0000160">
    <property type="term" value="P:phosphorelay signal transduction system"/>
    <property type="evidence" value="ECO:0007669"/>
    <property type="project" value="InterPro"/>
</dbReference>
<dbReference type="InterPro" id="IPR011006">
    <property type="entry name" value="CheY-like_superfamily"/>
</dbReference>
<organism evidence="9 10">
    <name type="scientific">Candidatus Nitrospira nitrosa</name>
    <dbReference type="NCBI Taxonomy" id="1742972"/>
    <lineage>
        <taxon>Bacteria</taxon>
        <taxon>Pseudomonadati</taxon>
        <taxon>Nitrospirota</taxon>
        <taxon>Nitrospiria</taxon>
        <taxon>Nitrospirales</taxon>
        <taxon>Nitrospiraceae</taxon>
        <taxon>Nitrospira</taxon>
    </lineage>
</organism>
<evidence type="ECO:0000256" key="1">
    <source>
        <dbReference type="ARBA" id="ARBA00022741"/>
    </source>
</evidence>
<dbReference type="SMART" id="SM00382">
    <property type="entry name" value="AAA"/>
    <property type="match status" value="1"/>
</dbReference>
<dbReference type="Proteomes" id="UP000199032">
    <property type="component" value="Unassembled WGS sequence"/>
</dbReference>
<evidence type="ECO:0000256" key="5">
    <source>
        <dbReference type="ARBA" id="ARBA00023163"/>
    </source>
</evidence>
<dbReference type="GO" id="GO:0005524">
    <property type="term" value="F:ATP binding"/>
    <property type="evidence" value="ECO:0007669"/>
    <property type="project" value="UniProtKB-KW"/>
</dbReference>
<dbReference type="SUPFAM" id="SSF46689">
    <property type="entry name" value="Homeodomain-like"/>
    <property type="match status" value="1"/>
</dbReference>
<evidence type="ECO:0000256" key="4">
    <source>
        <dbReference type="ARBA" id="ARBA00023125"/>
    </source>
</evidence>
<dbReference type="PROSITE" id="PS50045">
    <property type="entry name" value="SIGMA54_INTERACT_4"/>
    <property type="match status" value="1"/>
</dbReference>
<dbReference type="PANTHER" id="PTHR32071">
    <property type="entry name" value="TRANSCRIPTIONAL REGULATORY PROTEIN"/>
    <property type="match status" value="1"/>
</dbReference>
<dbReference type="InterPro" id="IPR025662">
    <property type="entry name" value="Sigma_54_int_dom_ATP-bd_1"/>
</dbReference>
<dbReference type="InterPro" id="IPR002197">
    <property type="entry name" value="HTH_Fis"/>
</dbReference>
<feature type="domain" description="Sigma-54 factor interaction" evidence="7">
    <location>
        <begin position="147"/>
        <end position="376"/>
    </location>
</feature>
<dbReference type="GO" id="GO:0043565">
    <property type="term" value="F:sequence-specific DNA binding"/>
    <property type="evidence" value="ECO:0007669"/>
    <property type="project" value="InterPro"/>
</dbReference>
<name>A0A0S4LST8_9BACT</name>